<organism evidence="2 3">
    <name type="scientific">Actinomortierella ambigua</name>
    <dbReference type="NCBI Taxonomy" id="1343610"/>
    <lineage>
        <taxon>Eukaryota</taxon>
        <taxon>Fungi</taxon>
        <taxon>Fungi incertae sedis</taxon>
        <taxon>Mucoromycota</taxon>
        <taxon>Mortierellomycotina</taxon>
        <taxon>Mortierellomycetes</taxon>
        <taxon>Mortierellales</taxon>
        <taxon>Mortierellaceae</taxon>
        <taxon>Actinomortierella</taxon>
    </lineage>
</organism>
<feature type="compositionally biased region" description="Basic and acidic residues" evidence="1">
    <location>
        <begin position="101"/>
        <end position="111"/>
    </location>
</feature>
<feature type="compositionally biased region" description="Basic and acidic residues" evidence="1">
    <location>
        <begin position="48"/>
        <end position="67"/>
    </location>
</feature>
<comment type="caution">
    <text evidence="2">The sequence shown here is derived from an EMBL/GenBank/DDBJ whole genome shotgun (WGS) entry which is preliminary data.</text>
</comment>
<evidence type="ECO:0000313" key="3">
    <source>
        <dbReference type="Proteomes" id="UP000807716"/>
    </source>
</evidence>
<dbReference type="OrthoDB" id="3863715at2759"/>
<dbReference type="AlphaFoldDB" id="A0A9P6PS36"/>
<reference evidence="2" key="1">
    <citation type="journal article" date="2020" name="Fungal Divers.">
        <title>Resolving the Mortierellaceae phylogeny through synthesis of multi-gene phylogenetics and phylogenomics.</title>
        <authorList>
            <person name="Vandepol N."/>
            <person name="Liber J."/>
            <person name="Desiro A."/>
            <person name="Na H."/>
            <person name="Kennedy M."/>
            <person name="Barry K."/>
            <person name="Grigoriev I.V."/>
            <person name="Miller A.N."/>
            <person name="O'Donnell K."/>
            <person name="Stajich J.E."/>
            <person name="Bonito G."/>
        </authorList>
    </citation>
    <scope>NUCLEOTIDE SEQUENCE</scope>
    <source>
        <strain evidence="2">BC1065</strain>
    </source>
</reference>
<accession>A0A9P6PS36</accession>
<name>A0A9P6PS36_9FUNG</name>
<evidence type="ECO:0000256" key="1">
    <source>
        <dbReference type="SAM" id="MobiDB-lite"/>
    </source>
</evidence>
<evidence type="ECO:0000313" key="2">
    <source>
        <dbReference type="EMBL" id="KAG0252877.1"/>
    </source>
</evidence>
<dbReference type="EMBL" id="JAAAJB010000625">
    <property type="protein sequence ID" value="KAG0252877.1"/>
    <property type="molecule type" value="Genomic_DNA"/>
</dbReference>
<sequence length="166" mass="18151">MTRYTKLERKRHVEASESFSVTPLMPAKSVSSKAAPSPAAQPSSAPDKPPKEKAKSKAKEAGHKSEGPQEPQADGENKKRKAEEGGEDKPSKKAKGGKGKKKEEAKPKTEQEAGVMALGKIDLVQGADDDDYHIFVEEKRKMTEETRVVKKLVKEGPKKVKKVVSF</sequence>
<feature type="region of interest" description="Disordered" evidence="1">
    <location>
        <begin position="1"/>
        <end position="114"/>
    </location>
</feature>
<protein>
    <submittedName>
        <fullName evidence="2">Uncharacterized protein</fullName>
    </submittedName>
</protein>
<feature type="compositionally biased region" description="Basic and acidic residues" evidence="1">
    <location>
        <begin position="1"/>
        <end position="15"/>
    </location>
</feature>
<dbReference type="Proteomes" id="UP000807716">
    <property type="component" value="Unassembled WGS sequence"/>
</dbReference>
<feature type="compositionally biased region" description="Low complexity" evidence="1">
    <location>
        <begin position="26"/>
        <end position="46"/>
    </location>
</feature>
<feature type="compositionally biased region" description="Basic and acidic residues" evidence="1">
    <location>
        <begin position="75"/>
        <end position="91"/>
    </location>
</feature>
<keyword evidence="3" id="KW-1185">Reference proteome</keyword>
<proteinExistence type="predicted"/>
<gene>
    <name evidence="2" type="ORF">DFQ27_007797</name>
</gene>